<dbReference type="EMBL" id="JABAFZ010000004">
    <property type="protein sequence ID" value="NME89050.1"/>
    <property type="molecule type" value="Genomic_DNA"/>
</dbReference>
<feature type="domain" description="Nudix hydrolase" evidence="8">
    <location>
        <begin position="53"/>
        <end position="192"/>
    </location>
</feature>
<dbReference type="InterPro" id="IPR000086">
    <property type="entry name" value="NUDIX_hydrolase_dom"/>
</dbReference>
<proteinExistence type="inferred from homology"/>
<dbReference type="Pfam" id="PF00293">
    <property type="entry name" value="NUDIX"/>
    <property type="match status" value="1"/>
</dbReference>
<dbReference type="AlphaFoldDB" id="A0A177IF07"/>
<dbReference type="PROSITE" id="PS51462">
    <property type="entry name" value="NUDIX"/>
    <property type="match status" value="1"/>
</dbReference>
<dbReference type="OrthoDB" id="9802805at2"/>
<dbReference type="InterPro" id="IPR015797">
    <property type="entry name" value="NUDIX_hydrolase-like_dom_sf"/>
</dbReference>
<evidence type="ECO:0000256" key="5">
    <source>
        <dbReference type="ARBA" id="ARBA00022801"/>
    </source>
</evidence>
<sequence length="240" mass="26418">MAEKFPIADSPGVNTTLSPEKAPHWLRSALDVTGEDVVEIIGKRAQQDVLPSPKSAAVLMLLGGTSADDATVLLTHRSPHLRSHSGQIAFPGGKIDSTDVNLIDAALREAWEETGLDRTSITPLAHWGETFVPVRGNRINAVLAHWHTPGTVGVVNPEEADDVFVLPVEELLAPENRMMLAWDYWTTPAFRVNGYVIWGFTAAALTTLFLKTGWEQEWDQTPRLDLRAVIAASRNNERRV</sequence>
<reference evidence="9 12" key="3">
    <citation type="submission" date="2020-04" db="EMBL/GenBank/DDBJ databases">
        <authorList>
            <person name="Hitch T.C.A."/>
            <person name="Wylensek D."/>
            <person name="Clavel T."/>
        </authorList>
    </citation>
    <scope>NUCLEOTIDE SEQUENCE [LARGE SCALE GENOMIC DNA]</scope>
    <source>
        <strain evidence="9 12">BL-383-APC-3D</strain>
    </source>
</reference>
<evidence type="ECO:0000313" key="11">
    <source>
        <dbReference type="Proteomes" id="UP000076947"/>
    </source>
</evidence>
<dbReference type="SUPFAM" id="SSF55811">
    <property type="entry name" value="Nudix"/>
    <property type="match status" value="1"/>
</dbReference>
<dbReference type="InterPro" id="IPR045121">
    <property type="entry name" value="CoAse"/>
</dbReference>
<protein>
    <submittedName>
        <fullName evidence="9">CoA pyrophosphatase</fullName>
    </submittedName>
    <submittedName>
        <fullName evidence="10">Coenzyme A pyrophosphatase</fullName>
    </submittedName>
</protein>
<evidence type="ECO:0000256" key="2">
    <source>
        <dbReference type="ARBA" id="ARBA00001946"/>
    </source>
</evidence>
<comment type="cofactor">
    <cofactor evidence="2">
        <name>Mg(2+)</name>
        <dbReference type="ChEBI" id="CHEBI:18420"/>
    </cofactor>
</comment>
<dbReference type="GO" id="GO:0030145">
    <property type="term" value="F:manganese ion binding"/>
    <property type="evidence" value="ECO:0007669"/>
    <property type="project" value="InterPro"/>
</dbReference>
<evidence type="ECO:0000256" key="6">
    <source>
        <dbReference type="ARBA" id="ARBA00022842"/>
    </source>
</evidence>
<dbReference type="PANTHER" id="PTHR12992">
    <property type="entry name" value="NUDIX HYDROLASE"/>
    <property type="match status" value="1"/>
</dbReference>
<keyword evidence="6" id="KW-0460">Magnesium</keyword>
<keyword evidence="7" id="KW-0464">Manganese</keyword>
<organism evidence="10 11">
    <name type="scientific">Corynebacterium stationis</name>
    <dbReference type="NCBI Taxonomy" id="1705"/>
    <lineage>
        <taxon>Bacteria</taxon>
        <taxon>Bacillati</taxon>
        <taxon>Actinomycetota</taxon>
        <taxon>Actinomycetes</taxon>
        <taxon>Mycobacteriales</taxon>
        <taxon>Corynebacteriaceae</taxon>
        <taxon>Corynebacterium</taxon>
    </lineage>
</organism>
<comment type="caution">
    <text evidence="10">The sequence shown here is derived from an EMBL/GenBank/DDBJ whole genome shotgun (WGS) entry which is preliminary data.</text>
</comment>
<dbReference type="EMBL" id="LSTQ01000023">
    <property type="protein sequence ID" value="OAH26655.1"/>
    <property type="molecule type" value="Genomic_DNA"/>
</dbReference>
<dbReference type="RefSeq" id="WP_066840124.1">
    <property type="nucleotide sequence ID" value="NZ_CAJUDP010000016.1"/>
</dbReference>
<evidence type="ECO:0000313" key="9">
    <source>
        <dbReference type="EMBL" id="NME89050.1"/>
    </source>
</evidence>
<evidence type="ECO:0000313" key="10">
    <source>
        <dbReference type="EMBL" id="OAH26655.1"/>
    </source>
</evidence>
<accession>A0A177IF07</accession>
<dbReference type="STRING" id="1705.CA21670_00840"/>
<reference evidence="10" key="1">
    <citation type="submission" date="2016-02" db="EMBL/GenBank/DDBJ databases">
        <authorList>
            <person name="Wen L."/>
            <person name="He K."/>
            <person name="Yang H."/>
        </authorList>
    </citation>
    <scope>NUCLEOTIDE SEQUENCE [LARGE SCALE GENOMIC DNA]</scope>
    <source>
        <strain evidence="10">GA-15</strain>
    </source>
</reference>
<evidence type="ECO:0000256" key="3">
    <source>
        <dbReference type="ARBA" id="ARBA00006506"/>
    </source>
</evidence>
<keyword evidence="5" id="KW-0378">Hydrolase</keyword>
<keyword evidence="4" id="KW-0479">Metal-binding</keyword>
<evidence type="ECO:0000256" key="7">
    <source>
        <dbReference type="ARBA" id="ARBA00023211"/>
    </source>
</evidence>
<comment type="cofactor">
    <cofactor evidence="1">
        <name>Mn(2+)</name>
        <dbReference type="ChEBI" id="CHEBI:29035"/>
    </cofactor>
</comment>
<gene>
    <name evidence="10" type="ORF">AYJ05_04260</name>
    <name evidence="9" type="ORF">HF853_05070</name>
</gene>
<evidence type="ECO:0000256" key="4">
    <source>
        <dbReference type="ARBA" id="ARBA00022723"/>
    </source>
</evidence>
<name>A0A177IF07_9CORY</name>
<dbReference type="CDD" id="cd03426">
    <property type="entry name" value="NUDIX_CoAse_Nudt7"/>
    <property type="match status" value="1"/>
</dbReference>
<comment type="similarity">
    <text evidence="3">Belongs to the Nudix hydrolase family. PCD1 subfamily.</text>
</comment>
<dbReference type="GO" id="GO:0010945">
    <property type="term" value="F:coenzyme A diphosphatase activity"/>
    <property type="evidence" value="ECO:0007669"/>
    <property type="project" value="InterPro"/>
</dbReference>
<evidence type="ECO:0000313" key="12">
    <source>
        <dbReference type="Proteomes" id="UP000544551"/>
    </source>
</evidence>
<keyword evidence="11" id="KW-1185">Reference proteome</keyword>
<dbReference type="PROSITE" id="PS01293">
    <property type="entry name" value="NUDIX_COA"/>
    <property type="match status" value="1"/>
</dbReference>
<dbReference type="GO" id="GO:0000287">
    <property type="term" value="F:magnesium ion binding"/>
    <property type="evidence" value="ECO:0007669"/>
    <property type="project" value="InterPro"/>
</dbReference>
<evidence type="ECO:0000256" key="1">
    <source>
        <dbReference type="ARBA" id="ARBA00001936"/>
    </source>
</evidence>
<dbReference type="Proteomes" id="UP000544551">
    <property type="component" value="Unassembled WGS sequence"/>
</dbReference>
<dbReference type="GO" id="GO:0009132">
    <property type="term" value="P:nucleoside diphosphate metabolic process"/>
    <property type="evidence" value="ECO:0007669"/>
    <property type="project" value="InterPro"/>
</dbReference>
<dbReference type="PANTHER" id="PTHR12992:SF11">
    <property type="entry name" value="MITOCHONDRIAL COENZYME A DIPHOSPHATASE NUDT8"/>
    <property type="match status" value="1"/>
</dbReference>
<dbReference type="InterPro" id="IPR000059">
    <property type="entry name" value="NUDIX_hydrolase_NudL_CS"/>
</dbReference>
<reference evidence="11" key="2">
    <citation type="submission" date="2016-02" db="EMBL/GenBank/DDBJ databases">
        <authorList>
            <person name="Kaur G."/>
            <person name="Nair G.R."/>
            <person name="Mayilraj S."/>
        </authorList>
    </citation>
    <scope>NUCLEOTIDE SEQUENCE [LARGE SCALE GENOMIC DNA]</scope>
    <source>
        <strain evidence="11">GA-15</strain>
    </source>
</reference>
<evidence type="ECO:0000259" key="8">
    <source>
        <dbReference type="PROSITE" id="PS51462"/>
    </source>
</evidence>
<dbReference type="Proteomes" id="UP000076947">
    <property type="component" value="Unassembled WGS sequence"/>
</dbReference>
<dbReference type="Gene3D" id="3.90.79.10">
    <property type="entry name" value="Nucleoside Triphosphate Pyrophosphohydrolase"/>
    <property type="match status" value="1"/>
</dbReference>